<dbReference type="PANTHER" id="PTHR11088">
    <property type="entry name" value="TRNA DIMETHYLALLYLTRANSFERASE"/>
    <property type="match status" value="1"/>
</dbReference>
<evidence type="ECO:0000256" key="10">
    <source>
        <dbReference type="HAMAP-Rule" id="MF_00185"/>
    </source>
</evidence>
<dbReference type="Pfam" id="PF01715">
    <property type="entry name" value="IPPT"/>
    <property type="match status" value="1"/>
</dbReference>
<evidence type="ECO:0000313" key="14">
    <source>
        <dbReference type="EMBL" id="MBE5040099.1"/>
    </source>
</evidence>
<keyword evidence="8 10" id="KW-0460">Magnesium</keyword>
<dbReference type="HAMAP" id="MF_00185">
    <property type="entry name" value="IPP_trans"/>
    <property type="match status" value="1"/>
</dbReference>
<feature type="site" description="Interaction with substrate tRNA" evidence="10">
    <location>
        <position position="102"/>
    </location>
</feature>
<keyword evidence="15" id="KW-1185">Reference proteome</keyword>
<dbReference type="GO" id="GO:0005524">
    <property type="term" value="F:ATP binding"/>
    <property type="evidence" value="ECO:0007669"/>
    <property type="project" value="UniProtKB-UniRule"/>
</dbReference>
<evidence type="ECO:0000256" key="9">
    <source>
        <dbReference type="ARBA" id="ARBA00049563"/>
    </source>
</evidence>
<dbReference type="EMBL" id="JADCKB010000011">
    <property type="protein sequence ID" value="MBE5040099.1"/>
    <property type="molecule type" value="Genomic_DNA"/>
</dbReference>
<accession>A0A9D5M5T3</accession>
<evidence type="ECO:0000256" key="7">
    <source>
        <dbReference type="ARBA" id="ARBA00022840"/>
    </source>
</evidence>
<evidence type="ECO:0000256" key="3">
    <source>
        <dbReference type="ARBA" id="ARBA00005842"/>
    </source>
</evidence>
<keyword evidence="4 10" id="KW-0808">Transferase</keyword>
<feature type="binding site" evidence="10">
    <location>
        <begin position="11"/>
        <end position="18"/>
    </location>
    <ligand>
        <name>ATP</name>
        <dbReference type="ChEBI" id="CHEBI:30616"/>
    </ligand>
</feature>
<proteinExistence type="inferred from homology"/>
<evidence type="ECO:0000313" key="15">
    <source>
        <dbReference type="Proteomes" id="UP000806542"/>
    </source>
</evidence>
<dbReference type="InterPro" id="IPR018022">
    <property type="entry name" value="IPT"/>
</dbReference>
<evidence type="ECO:0000256" key="11">
    <source>
        <dbReference type="RuleBase" id="RU003783"/>
    </source>
</evidence>
<comment type="caution">
    <text evidence="14">The sequence shown here is derived from an EMBL/GenBank/DDBJ whole genome shotgun (WGS) entry which is preliminary data.</text>
</comment>
<sequence length="290" mass="33715">MEKPEIVCVVGPTASGKTEYAINLAKKYNGEVVSCDSMQIYRYMDIGTAKPTQEEMQNIPHHMIDFVDPREDYSVADFVRDARVCINDILERKKLPVLCGGTGLYVDSILNQIEFSEEKKDEKYRHQLQELAQVKGNDAVYALLLEQDPKAAEAIHPHNLKRVIRALEIIKTTGMTKEEADKKARKEPVYQATIYGMQMEREKLYQRINLRVDQMMDRGLLDEVRRLLEMGVSRKSTAMQAIGYKELAEYFDGFCSLEEAVDSIKRESRRYAKRQMTWFRRNSDIIWIQR</sequence>
<dbReference type="AlphaFoldDB" id="A0A9D5M5T3"/>
<comment type="caution">
    <text evidence="10">Lacks conserved residue(s) required for the propagation of feature annotation.</text>
</comment>
<dbReference type="InterPro" id="IPR027417">
    <property type="entry name" value="P-loop_NTPase"/>
</dbReference>
<evidence type="ECO:0000256" key="2">
    <source>
        <dbReference type="ARBA" id="ARBA00003213"/>
    </source>
</evidence>
<gene>
    <name evidence="10 14" type="primary">miaA</name>
    <name evidence="14" type="ORF">INF28_06455</name>
</gene>
<reference evidence="14" key="1">
    <citation type="submission" date="2020-10" db="EMBL/GenBank/DDBJ databases">
        <title>ChiBAC.</title>
        <authorList>
            <person name="Zenner C."/>
            <person name="Hitch T.C.A."/>
            <person name="Clavel T."/>
        </authorList>
    </citation>
    <scope>NUCLEOTIDE SEQUENCE</scope>
    <source>
        <strain evidence="14">DSM 107454</strain>
    </source>
</reference>
<feature type="region of interest" description="Interaction with substrate tRNA" evidence="10">
    <location>
        <begin position="36"/>
        <end position="39"/>
    </location>
</feature>
<comment type="similarity">
    <text evidence="3 10 13">Belongs to the IPP transferase family.</text>
</comment>
<name>A0A9D5M5T3_9FIRM</name>
<feature type="site" description="Interaction with substrate tRNA" evidence="10">
    <location>
        <position position="125"/>
    </location>
</feature>
<dbReference type="Gene3D" id="1.10.20.140">
    <property type="match status" value="1"/>
</dbReference>
<keyword evidence="7 10" id="KW-0067">ATP-binding</keyword>
<evidence type="ECO:0000256" key="6">
    <source>
        <dbReference type="ARBA" id="ARBA00022741"/>
    </source>
</evidence>
<evidence type="ECO:0000256" key="5">
    <source>
        <dbReference type="ARBA" id="ARBA00022694"/>
    </source>
</evidence>
<dbReference type="Proteomes" id="UP000806542">
    <property type="component" value="Unassembled WGS sequence"/>
</dbReference>
<feature type="binding site" evidence="10">
    <location>
        <begin position="13"/>
        <end position="18"/>
    </location>
    <ligand>
        <name>substrate</name>
    </ligand>
</feature>
<organism evidence="14 15">
    <name type="scientific">Ructibacterium gallinarum</name>
    <dbReference type="NCBI Taxonomy" id="2779355"/>
    <lineage>
        <taxon>Bacteria</taxon>
        <taxon>Bacillati</taxon>
        <taxon>Bacillota</taxon>
        <taxon>Clostridia</taxon>
        <taxon>Eubacteriales</taxon>
        <taxon>Oscillospiraceae</taxon>
        <taxon>Ructibacterium</taxon>
    </lineage>
</organism>
<dbReference type="GO" id="GO:0006400">
    <property type="term" value="P:tRNA modification"/>
    <property type="evidence" value="ECO:0007669"/>
    <property type="project" value="TreeGrafter"/>
</dbReference>
<comment type="function">
    <text evidence="2 10 12">Catalyzes the transfer of a dimethylallyl group onto the adenine at position 37 in tRNAs that read codons beginning with uridine, leading to the formation of N6-(dimethylallyl)adenosine (i(6)A).</text>
</comment>
<dbReference type="Gene3D" id="3.40.50.300">
    <property type="entry name" value="P-loop containing nucleotide triphosphate hydrolases"/>
    <property type="match status" value="1"/>
</dbReference>
<dbReference type="EC" id="2.5.1.75" evidence="10"/>
<dbReference type="InterPro" id="IPR039657">
    <property type="entry name" value="Dimethylallyltransferase"/>
</dbReference>
<comment type="cofactor">
    <cofactor evidence="1 10">
        <name>Mg(2+)</name>
        <dbReference type="ChEBI" id="CHEBI:18420"/>
    </cofactor>
</comment>
<keyword evidence="6 10" id="KW-0547">Nucleotide-binding</keyword>
<comment type="subunit">
    <text evidence="10">Monomer.</text>
</comment>
<protein>
    <recommendedName>
        <fullName evidence="10">tRNA dimethylallyltransferase</fullName>
        <ecNumber evidence="10">2.5.1.75</ecNumber>
    </recommendedName>
    <alternativeName>
        <fullName evidence="10">Dimethylallyl diphosphate:tRNA dimethylallyltransferase</fullName>
        <shortName evidence="10">DMAPP:tRNA dimethylallyltransferase</shortName>
        <shortName evidence="10">DMATase</shortName>
    </alternativeName>
    <alternativeName>
        <fullName evidence="10">Isopentenyl-diphosphate:tRNA isopentenyltransferase</fullName>
        <shortName evidence="10">IPP transferase</shortName>
        <shortName evidence="10">IPPT</shortName>
        <shortName evidence="10">IPTase</shortName>
    </alternativeName>
</protein>
<dbReference type="NCBIfam" id="TIGR00174">
    <property type="entry name" value="miaA"/>
    <property type="match status" value="1"/>
</dbReference>
<keyword evidence="5 10" id="KW-0819">tRNA processing</keyword>
<evidence type="ECO:0000256" key="12">
    <source>
        <dbReference type="RuleBase" id="RU003784"/>
    </source>
</evidence>
<evidence type="ECO:0000256" key="13">
    <source>
        <dbReference type="RuleBase" id="RU003785"/>
    </source>
</evidence>
<dbReference type="SUPFAM" id="SSF52540">
    <property type="entry name" value="P-loop containing nucleoside triphosphate hydrolases"/>
    <property type="match status" value="2"/>
</dbReference>
<evidence type="ECO:0000256" key="4">
    <source>
        <dbReference type="ARBA" id="ARBA00022679"/>
    </source>
</evidence>
<comment type="catalytic activity">
    <reaction evidence="9 10 11">
        <text>adenosine(37) in tRNA + dimethylallyl diphosphate = N(6)-dimethylallyladenosine(37) in tRNA + diphosphate</text>
        <dbReference type="Rhea" id="RHEA:26482"/>
        <dbReference type="Rhea" id="RHEA-COMP:10162"/>
        <dbReference type="Rhea" id="RHEA-COMP:10375"/>
        <dbReference type="ChEBI" id="CHEBI:33019"/>
        <dbReference type="ChEBI" id="CHEBI:57623"/>
        <dbReference type="ChEBI" id="CHEBI:74411"/>
        <dbReference type="ChEBI" id="CHEBI:74415"/>
        <dbReference type="EC" id="2.5.1.75"/>
    </reaction>
</comment>
<dbReference type="RefSeq" id="WP_226392648.1">
    <property type="nucleotide sequence ID" value="NZ_JADCKB010000011.1"/>
</dbReference>
<evidence type="ECO:0000256" key="8">
    <source>
        <dbReference type="ARBA" id="ARBA00022842"/>
    </source>
</evidence>
<dbReference type="GO" id="GO:0052381">
    <property type="term" value="F:tRNA dimethylallyltransferase activity"/>
    <property type="evidence" value="ECO:0007669"/>
    <property type="project" value="UniProtKB-UniRule"/>
</dbReference>
<dbReference type="PANTHER" id="PTHR11088:SF60">
    <property type="entry name" value="TRNA DIMETHYLALLYLTRANSFERASE"/>
    <property type="match status" value="1"/>
</dbReference>
<evidence type="ECO:0000256" key="1">
    <source>
        <dbReference type="ARBA" id="ARBA00001946"/>
    </source>
</evidence>